<dbReference type="CDD" id="cd07237">
    <property type="entry name" value="BphC1-RGP6_C_like"/>
    <property type="match status" value="1"/>
</dbReference>
<dbReference type="RefSeq" id="WP_007187191.1">
    <property type="nucleotide sequence ID" value="NZ_AKGD01000004.1"/>
</dbReference>
<evidence type="ECO:0000256" key="4">
    <source>
        <dbReference type="ARBA" id="ARBA00022797"/>
    </source>
</evidence>
<evidence type="ECO:0000256" key="6">
    <source>
        <dbReference type="ARBA" id="ARBA00023002"/>
    </source>
</evidence>
<dbReference type="Pfam" id="PF00903">
    <property type="entry name" value="Glyoxalase"/>
    <property type="match status" value="1"/>
</dbReference>
<feature type="domain" description="VOC" evidence="9">
    <location>
        <begin position="7"/>
        <end position="121"/>
    </location>
</feature>
<comment type="similarity">
    <text evidence="2 8">Belongs to the extradiol ring-cleavage dioxygenase family.</text>
</comment>
<dbReference type="InterPro" id="IPR000486">
    <property type="entry name" value="Xdiol_ring_cleave_dOase_1/2"/>
</dbReference>
<keyword evidence="11" id="KW-1185">Reference proteome</keyword>
<dbReference type="AlphaFoldDB" id="I8HWU2"/>
<dbReference type="EMBL" id="AKGD01000004">
    <property type="protein sequence ID" value="EIT67821.1"/>
    <property type="molecule type" value="Genomic_DNA"/>
</dbReference>
<dbReference type="GO" id="GO:0051213">
    <property type="term" value="F:dioxygenase activity"/>
    <property type="evidence" value="ECO:0007669"/>
    <property type="project" value="UniProtKB-KW"/>
</dbReference>
<gene>
    <name evidence="10" type="ORF">WQQ_42560</name>
</gene>
<reference evidence="10 11" key="1">
    <citation type="journal article" date="2012" name="J. Bacteriol.">
        <title>Genome Sequence of n-Alkane-Degrading Hydrocarboniphaga effusa Strain AP103T (ATCC BAA-332T).</title>
        <authorList>
            <person name="Chang H.K."/>
            <person name="Zylstra G.J."/>
            <person name="Chae J.C."/>
        </authorList>
    </citation>
    <scope>NUCLEOTIDE SEQUENCE [LARGE SCALE GENOMIC DNA]</scope>
    <source>
        <strain evidence="10 11">AP103</strain>
    </source>
</reference>
<dbReference type="InterPro" id="IPR004360">
    <property type="entry name" value="Glyas_Fos-R_dOase_dom"/>
</dbReference>
<dbReference type="GO" id="GO:0008198">
    <property type="term" value="F:ferrous iron binding"/>
    <property type="evidence" value="ECO:0007669"/>
    <property type="project" value="InterPro"/>
</dbReference>
<comment type="caution">
    <text evidence="10">The sequence shown here is derived from an EMBL/GenBank/DDBJ whole genome shotgun (WGS) entry which is preliminary data.</text>
</comment>
<dbReference type="CDD" id="cd07252">
    <property type="entry name" value="BphC1-RGP6_N_like"/>
    <property type="match status" value="1"/>
</dbReference>
<sequence length="296" mass="32127">MASSIQALAYFVAQSKDVSTWQRYAEQVLGAQTAPAPGGGLYLKLDERAYRIAIVPGAEDRYYASGWELPDRAAFDASVAAVRAAGVEVTPADAQTLAARQVEALASFVDPSGNLHELSHGRTAGESAFVSPIGVRFKTGRFGVGHTVLPTLNFDASLKFFREVLGFGLSDIFVFQPAPDAPSMRIYFLHAASGRHHSLALAEMPSPSGCVHVMLEVEDKAEVERADQRRIEHGVKLMATLGQHENDRMTSFYMMTPGGFALEYGWGGIEVDPATWQTTQTKQVSIWGHDFSVGFA</sequence>
<dbReference type="Proteomes" id="UP000003704">
    <property type="component" value="Unassembled WGS sequence"/>
</dbReference>
<evidence type="ECO:0000256" key="7">
    <source>
        <dbReference type="ARBA" id="ARBA00023004"/>
    </source>
</evidence>
<proteinExistence type="inferred from homology"/>
<evidence type="ECO:0000256" key="1">
    <source>
        <dbReference type="ARBA" id="ARBA00001954"/>
    </source>
</evidence>
<dbReference type="InterPro" id="IPR037523">
    <property type="entry name" value="VOC_core"/>
</dbReference>
<feature type="domain" description="VOC" evidence="9">
    <location>
        <begin position="143"/>
        <end position="267"/>
    </location>
</feature>
<dbReference type="SUPFAM" id="SSF54593">
    <property type="entry name" value="Glyoxalase/Bleomycin resistance protein/Dihydroxybiphenyl dioxygenase"/>
    <property type="match status" value="2"/>
</dbReference>
<evidence type="ECO:0000256" key="8">
    <source>
        <dbReference type="RuleBase" id="RU000683"/>
    </source>
</evidence>
<evidence type="ECO:0000256" key="5">
    <source>
        <dbReference type="ARBA" id="ARBA00022964"/>
    </source>
</evidence>
<dbReference type="STRING" id="1172194.WQQ_42560"/>
<accession>I8HWU2</accession>
<name>I8HWU2_9GAMM</name>
<keyword evidence="4 8" id="KW-0058">Aromatic hydrocarbons catabolism</keyword>
<dbReference type="InterPro" id="IPR029068">
    <property type="entry name" value="Glyas_Bleomycin-R_OHBP_Dase"/>
</dbReference>
<comment type="cofactor">
    <cofactor evidence="1 8">
        <name>Fe(2+)</name>
        <dbReference type="ChEBI" id="CHEBI:29033"/>
    </cofactor>
</comment>
<dbReference type="Pfam" id="PF22632">
    <property type="entry name" value="BphC_D1"/>
    <property type="match status" value="1"/>
</dbReference>
<evidence type="ECO:0000313" key="11">
    <source>
        <dbReference type="Proteomes" id="UP000003704"/>
    </source>
</evidence>
<protein>
    <submittedName>
        <fullName evidence="10">Glyoxalase/bleomycin resistance protein/dioxygenase</fullName>
    </submittedName>
</protein>
<dbReference type="Gene3D" id="3.10.180.10">
    <property type="entry name" value="2,3-Dihydroxybiphenyl 1,2-Dioxygenase, domain 1"/>
    <property type="match status" value="2"/>
</dbReference>
<dbReference type="PROSITE" id="PS00082">
    <property type="entry name" value="EXTRADIOL_DIOXYGENAS"/>
    <property type="match status" value="1"/>
</dbReference>
<dbReference type="OrthoDB" id="9804944at2"/>
<evidence type="ECO:0000256" key="2">
    <source>
        <dbReference type="ARBA" id="ARBA00008784"/>
    </source>
</evidence>
<evidence type="ECO:0000259" key="9">
    <source>
        <dbReference type="PROSITE" id="PS51819"/>
    </source>
</evidence>
<keyword evidence="7 8" id="KW-0408">Iron</keyword>
<keyword evidence="3" id="KW-0479">Metal-binding</keyword>
<keyword evidence="5 8" id="KW-0223">Dioxygenase</keyword>
<dbReference type="PROSITE" id="PS51819">
    <property type="entry name" value="VOC"/>
    <property type="match status" value="2"/>
</dbReference>
<organism evidence="10 11">
    <name type="scientific">Hydrocarboniphaga effusa AP103</name>
    <dbReference type="NCBI Taxonomy" id="1172194"/>
    <lineage>
        <taxon>Bacteria</taxon>
        <taxon>Pseudomonadati</taxon>
        <taxon>Pseudomonadota</taxon>
        <taxon>Gammaproteobacteria</taxon>
        <taxon>Nevskiales</taxon>
        <taxon>Nevskiaceae</taxon>
        <taxon>Hydrocarboniphaga</taxon>
    </lineage>
</organism>
<evidence type="ECO:0000256" key="3">
    <source>
        <dbReference type="ARBA" id="ARBA00022723"/>
    </source>
</evidence>
<dbReference type="PATRIC" id="fig|1172194.4.peg.4123"/>
<evidence type="ECO:0000313" key="10">
    <source>
        <dbReference type="EMBL" id="EIT67821.1"/>
    </source>
</evidence>
<keyword evidence="6 8" id="KW-0560">Oxidoreductase</keyword>